<comment type="caution">
    <text evidence="1">The sequence shown here is derived from an EMBL/GenBank/DDBJ whole genome shotgun (WGS) entry which is preliminary data.</text>
</comment>
<name>F9FKG7_FUSOF</name>
<accession>F9FKG7</accession>
<gene>
    <name evidence="1" type="ORF">FOXB_06896</name>
</gene>
<feature type="non-terminal residue" evidence="1">
    <location>
        <position position="1"/>
    </location>
</feature>
<dbReference type="EMBL" id="AFQF01002081">
    <property type="protein sequence ID" value="EGU82589.1"/>
    <property type="molecule type" value="Genomic_DNA"/>
</dbReference>
<dbReference type="AlphaFoldDB" id="F9FKG7"/>
<protein>
    <submittedName>
        <fullName evidence="1">Uncharacterized protein</fullName>
    </submittedName>
</protein>
<organism evidence="1">
    <name type="scientific">Fusarium oxysporum (strain Fo5176)</name>
    <name type="common">Fusarium vascular wilt</name>
    <dbReference type="NCBI Taxonomy" id="660025"/>
    <lineage>
        <taxon>Eukaryota</taxon>
        <taxon>Fungi</taxon>
        <taxon>Dikarya</taxon>
        <taxon>Ascomycota</taxon>
        <taxon>Pezizomycotina</taxon>
        <taxon>Sordariomycetes</taxon>
        <taxon>Hypocreomycetidae</taxon>
        <taxon>Hypocreales</taxon>
        <taxon>Nectriaceae</taxon>
        <taxon>Fusarium</taxon>
        <taxon>Fusarium oxysporum species complex</taxon>
    </lineage>
</organism>
<sequence>LITYNKGFQIATYYRGFILKAYNCISNYKDLNKLELIILTA</sequence>
<evidence type="ECO:0000313" key="1">
    <source>
        <dbReference type="EMBL" id="EGU82589.1"/>
    </source>
</evidence>
<proteinExistence type="predicted"/>
<reference evidence="1" key="1">
    <citation type="journal article" date="2012" name="Mol. Plant Microbe Interact.">
        <title>A highly conserved effector in Fusarium oxysporum is required for full virulence on Arabidopsis.</title>
        <authorList>
            <person name="Thatcher L.F."/>
            <person name="Gardiner D.M."/>
            <person name="Kazan K."/>
            <person name="Manners J."/>
        </authorList>
    </citation>
    <scope>NUCLEOTIDE SEQUENCE [LARGE SCALE GENOMIC DNA]</scope>
    <source>
        <strain evidence="1">Fo5176</strain>
    </source>
</reference>